<proteinExistence type="predicted"/>
<dbReference type="GO" id="GO:0005615">
    <property type="term" value="C:extracellular space"/>
    <property type="evidence" value="ECO:0007669"/>
    <property type="project" value="TreeGrafter"/>
</dbReference>
<dbReference type="PANTHER" id="PTHR12236:SF79">
    <property type="entry name" value="CUTICULAR PROTEIN 50CB-RELATED"/>
    <property type="match status" value="1"/>
</dbReference>
<dbReference type="PROSITE" id="PS51155">
    <property type="entry name" value="CHIT_BIND_RR_2"/>
    <property type="match status" value="1"/>
</dbReference>
<feature type="compositionally biased region" description="Gly residues" evidence="3">
    <location>
        <begin position="47"/>
        <end position="64"/>
    </location>
</feature>
<dbReference type="GO" id="GO:0042302">
    <property type="term" value="F:structural constituent of cuticle"/>
    <property type="evidence" value="ECO:0007669"/>
    <property type="project" value="UniProtKB-UniRule"/>
</dbReference>
<dbReference type="GO" id="GO:0031012">
    <property type="term" value="C:extracellular matrix"/>
    <property type="evidence" value="ECO:0007669"/>
    <property type="project" value="TreeGrafter"/>
</dbReference>
<dbReference type="AlphaFoldDB" id="A0A6J2XVY7"/>
<dbReference type="InParanoid" id="A0A6J2XVY7"/>
<organism evidence="5 6">
    <name type="scientific">Sitophilus oryzae</name>
    <name type="common">Rice weevil</name>
    <name type="synonym">Curculio oryzae</name>
    <dbReference type="NCBI Taxonomy" id="7048"/>
    <lineage>
        <taxon>Eukaryota</taxon>
        <taxon>Metazoa</taxon>
        <taxon>Ecdysozoa</taxon>
        <taxon>Arthropoda</taxon>
        <taxon>Hexapoda</taxon>
        <taxon>Insecta</taxon>
        <taxon>Pterygota</taxon>
        <taxon>Neoptera</taxon>
        <taxon>Endopterygota</taxon>
        <taxon>Coleoptera</taxon>
        <taxon>Polyphaga</taxon>
        <taxon>Cucujiformia</taxon>
        <taxon>Curculionidae</taxon>
        <taxon>Dryophthorinae</taxon>
        <taxon>Sitophilus</taxon>
    </lineage>
</organism>
<dbReference type="Proteomes" id="UP000504635">
    <property type="component" value="Unplaced"/>
</dbReference>
<dbReference type="InterPro" id="IPR031311">
    <property type="entry name" value="CHIT_BIND_RR_consensus"/>
</dbReference>
<feature type="compositionally biased region" description="Basic and acidic residues" evidence="3">
    <location>
        <begin position="79"/>
        <end position="96"/>
    </location>
</feature>
<dbReference type="InterPro" id="IPR051217">
    <property type="entry name" value="Insect_Cuticle_Struc_Prot"/>
</dbReference>
<dbReference type="InterPro" id="IPR000618">
    <property type="entry name" value="Insect_cuticle"/>
</dbReference>
<evidence type="ECO:0000256" key="4">
    <source>
        <dbReference type="SAM" id="SignalP"/>
    </source>
</evidence>
<evidence type="ECO:0000256" key="3">
    <source>
        <dbReference type="SAM" id="MobiDB-lite"/>
    </source>
</evidence>
<evidence type="ECO:0000256" key="2">
    <source>
        <dbReference type="PROSITE-ProRule" id="PRU00497"/>
    </source>
</evidence>
<dbReference type="KEGG" id="soy:115881436"/>
<name>A0A6J2XVY7_SITOR</name>
<evidence type="ECO:0000313" key="5">
    <source>
        <dbReference type="Proteomes" id="UP000504635"/>
    </source>
</evidence>
<dbReference type="Pfam" id="PF00379">
    <property type="entry name" value="Chitin_bind_4"/>
    <property type="match status" value="1"/>
</dbReference>
<dbReference type="OrthoDB" id="6365837at2759"/>
<gene>
    <name evidence="6" type="primary">LOC115881436</name>
</gene>
<dbReference type="PANTHER" id="PTHR12236">
    <property type="entry name" value="STRUCTURAL CONTITUENT OF CUTICLE"/>
    <property type="match status" value="1"/>
</dbReference>
<evidence type="ECO:0000256" key="1">
    <source>
        <dbReference type="ARBA" id="ARBA00022460"/>
    </source>
</evidence>
<feature type="signal peptide" evidence="4">
    <location>
        <begin position="1"/>
        <end position="18"/>
    </location>
</feature>
<accession>A0A6J2XVY7</accession>
<keyword evidence="4" id="KW-0732">Signal</keyword>
<protein>
    <submittedName>
        <fullName evidence="6">Pro-resilin-like</fullName>
    </submittedName>
</protein>
<feature type="region of interest" description="Disordered" evidence="3">
    <location>
        <begin position="138"/>
        <end position="174"/>
    </location>
</feature>
<keyword evidence="1 2" id="KW-0193">Cuticle</keyword>
<feature type="compositionally biased region" description="Polar residues" evidence="3">
    <location>
        <begin position="138"/>
        <end position="147"/>
    </location>
</feature>
<keyword evidence="5" id="KW-1185">Reference proteome</keyword>
<sequence length="174" mass="18346">MKTEAIILFACALVTVKSEPPASYGAPNTGYGAPLSGPGGNYDQSSPGGGYGGTGSGEGYGGGHGSHESQEPQSYEFGYRVKDDYSGSNFHQKESSDGNQVRGEYKVALPDGRTQIVTYWADWQTGFHADVKYEGQATYPQNNNVQQAYGPPQAPAGNGGYNYPSPPSNQYGAP</sequence>
<dbReference type="GeneID" id="115881436"/>
<evidence type="ECO:0000313" key="6">
    <source>
        <dbReference type="RefSeq" id="XP_030754769.1"/>
    </source>
</evidence>
<reference evidence="6" key="1">
    <citation type="submission" date="2025-08" db="UniProtKB">
        <authorList>
            <consortium name="RefSeq"/>
        </authorList>
    </citation>
    <scope>IDENTIFICATION</scope>
    <source>
        <tissue evidence="6">Gonads</tissue>
    </source>
</reference>
<dbReference type="PROSITE" id="PS00233">
    <property type="entry name" value="CHIT_BIND_RR_1"/>
    <property type="match status" value="1"/>
</dbReference>
<feature type="chain" id="PRO_5027046592" evidence="4">
    <location>
        <begin position="19"/>
        <end position="174"/>
    </location>
</feature>
<feature type="region of interest" description="Disordered" evidence="3">
    <location>
        <begin position="20"/>
        <end position="104"/>
    </location>
</feature>
<dbReference type="FunCoup" id="A0A6J2XVY7">
    <property type="interactions" value="23"/>
</dbReference>
<dbReference type="RefSeq" id="XP_030754769.1">
    <property type="nucleotide sequence ID" value="XM_030898909.1"/>
</dbReference>
<dbReference type="PRINTS" id="PR00947">
    <property type="entry name" value="CUTICLE"/>
</dbReference>